<organism evidence="8 9">
    <name type="scientific">Aphanomyces euteiches</name>
    <dbReference type="NCBI Taxonomy" id="100861"/>
    <lineage>
        <taxon>Eukaryota</taxon>
        <taxon>Sar</taxon>
        <taxon>Stramenopiles</taxon>
        <taxon>Oomycota</taxon>
        <taxon>Saprolegniomycetes</taxon>
        <taxon>Saprolegniales</taxon>
        <taxon>Verrucalvaceae</taxon>
        <taxon>Aphanomyces</taxon>
    </lineage>
</organism>
<dbReference type="GO" id="GO:0005337">
    <property type="term" value="F:nucleoside transmembrane transporter activity"/>
    <property type="evidence" value="ECO:0007669"/>
    <property type="project" value="InterPro"/>
</dbReference>
<proteinExistence type="inferred from homology"/>
<feature type="transmembrane region" description="Helical" evidence="7">
    <location>
        <begin position="279"/>
        <end position="299"/>
    </location>
</feature>
<dbReference type="EMBL" id="VJMJ01000107">
    <property type="protein sequence ID" value="KAF0734725.1"/>
    <property type="molecule type" value="Genomic_DNA"/>
</dbReference>
<keyword evidence="3" id="KW-0813">Transport</keyword>
<evidence type="ECO:0000313" key="9">
    <source>
        <dbReference type="Proteomes" id="UP000481153"/>
    </source>
</evidence>
<evidence type="ECO:0000256" key="2">
    <source>
        <dbReference type="ARBA" id="ARBA00007965"/>
    </source>
</evidence>
<feature type="transmembrane region" description="Helical" evidence="7">
    <location>
        <begin position="195"/>
        <end position="216"/>
    </location>
</feature>
<dbReference type="VEuPathDB" id="FungiDB:AeMF1_006894"/>
<protein>
    <recommendedName>
        <fullName evidence="10">Major facilitator superfamily (MFS) profile domain-containing protein</fullName>
    </recommendedName>
</protein>
<gene>
    <name evidence="8" type="ORF">Ae201684_008683</name>
</gene>
<feature type="transmembrane region" description="Helical" evidence="7">
    <location>
        <begin position="338"/>
        <end position="361"/>
    </location>
</feature>
<dbReference type="AlphaFoldDB" id="A0A6G0X4G9"/>
<keyword evidence="5 7" id="KW-1133">Transmembrane helix</keyword>
<feature type="transmembrane region" description="Helical" evidence="7">
    <location>
        <begin position="373"/>
        <end position="396"/>
    </location>
</feature>
<dbReference type="InterPro" id="IPR002259">
    <property type="entry name" value="Eqnu_transpt"/>
</dbReference>
<feature type="transmembrane region" description="Helical" evidence="7">
    <location>
        <begin position="73"/>
        <end position="92"/>
    </location>
</feature>
<dbReference type="Proteomes" id="UP000481153">
    <property type="component" value="Unassembled WGS sequence"/>
</dbReference>
<comment type="caution">
    <text evidence="8">The sequence shown here is derived from an EMBL/GenBank/DDBJ whole genome shotgun (WGS) entry which is preliminary data.</text>
</comment>
<evidence type="ECO:0000256" key="7">
    <source>
        <dbReference type="SAM" id="Phobius"/>
    </source>
</evidence>
<feature type="transmembrane region" description="Helical" evidence="7">
    <location>
        <begin position="237"/>
        <end position="259"/>
    </location>
</feature>
<keyword evidence="6 7" id="KW-0472">Membrane</keyword>
<reference evidence="8 9" key="1">
    <citation type="submission" date="2019-07" db="EMBL/GenBank/DDBJ databases">
        <title>Genomics analysis of Aphanomyces spp. identifies a new class of oomycete effector associated with host adaptation.</title>
        <authorList>
            <person name="Gaulin E."/>
        </authorList>
    </citation>
    <scope>NUCLEOTIDE SEQUENCE [LARGE SCALE GENOMIC DNA]</scope>
    <source>
        <strain evidence="8 9">ATCC 201684</strain>
    </source>
</reference>
<dbReference type="GO" id="GO:0005886">
    <property type="term" value="C:plasma membrane"/>
    <property type="evidence" value="ECO:0007669"/>
    <property type="project" value="TreeGrafter"/>
</dbReference>
<evidence type="ECO:0000256" key="4">
    <source>
        <dbReference type="ARBA" id="ARBA00022692"/>
    </source>
</evidence>
<evidence type="ECO:0000256" key="6">
    <source>
        <dbReference type="ARBA" id="ARBA00023136"/>
    </source>
</evidence>
<evidence type="ECO:0000256" key="5">
    <source>
        <dbReference type="ARBA" id="ARBA00022989"/>
    </source>
</evidence>
<dbReference type="Pfam" id="PF01733">
    <property type="entry name" value="Nucleoside_tran"/>
    <property type="match status" value="1"/>
</dbReference>
<comment type="similarity">
    <text evidence="2">Belongs to the SLC29A/ENT transporter (TC 2.A.57) family.</text>
</comment>
<dbReference type="Gene3D" id="1.20.1250.20">
    <property type="entry name" value="MFS general substrate transporter like domains"/>
    <property type="match status" value="1"/>
</dbReference>
<accession>A0A6G0X4G9</accession>
<feature type="transmembrane region" description="Helical" evidence="7">
    <location>
        <begin position="163"/>
        <end position="180"/>
    </location>
</feature>
<evidence type="ECO:0000313" key="8">
    <source>
        <dbReference type="EMBL" id="KAF0734725.1"/>
    </source>
</evidence>
<name>A0A6G0X4G9_9STRA</name>
<keyword evidence="9" id="KW-1185">Reference proteome</keyword>
<feature type="transmembrane region" description="Helical" evidence="7">
    <location>
        <begin position="311"/>
        <end position="332"/>
    </location>
</feature>
<dbReference type="SUPFAM" id="SSF103473">
    <property type="entry name" value="MFS general substrate transporter"/>
    <property type="match status" value="1"/>
</dbReference>
<evidence type="ECO:0000256" key="3">
    <source>
        <dbReference type="ARBA" id="ARBA00022448"/>
    </source>
</evidence>
<evidence type="ECO:0008006" key="10">
    <source>
        <dbReference type="Google" id="ProtNLM"/>
    </source>
</evidence>
<dbReference type="PANTHER" id="PTHR10332:SF10">
    <property type="entry name" value="EQUILIBRATIVE NUCLEOSIDE TRANSPORTER 4"/>
    <property type="match status" value="1"/>
</dbReference>
<feature type="transmembrane region" description="Helical" evidence="7">
    <location>
        <begin position="35"/>
        <end position="53"/>
    </location>
</feature>
<feature type="transmembrane region" description="Helical" evidence="7">
    <location>
        <begin position="99"/>
        <end position="120"/>
    </location>
</feature>
<dbReference type="InterPro" id="IPR036259">
    <property type="entry name" value="MFS_trans_sf"/>
</dbReference>
<dbReference type="PANTHER" id="PTHR10332">
    <property type="entry name" value="EQUILIBRATIVE NUCLEOSIDE TRANSPORTER"/>
    <property type="match status" value="1"/>
</dbReference>
<evidence type="ECO:0000256" key="1">
    <source>
        <dbReference type="ARBA" id="ARBA00004141"/>
    </source>
</evidence>
<comment type="subcellular location">
    <subcellularLocation>
        <location evidence="1">Membrane</location>
        <topology evidence="1">Multi-pass membrane protein</topology>
    </subcellularLocation>
</comment>
<sequence length="398" mass="43318">MPESPRSRSKAIPPPYDTFILDAVDVTGNQRRVNVLFSLIGFSYLFALDALFQPVDYWRLVFPTFNVEFEISWVYNCASATTLFLLVLSGAVPKFVQRIVGCYVIIIVCLVSLPASHFVLSSETQNLVVVLGSTALASMAISTVDSTMFALGSLFSPSAIEHLQLGMGFALLTSALYRVFSKAVFAIDMVIPATTLYFGLAVATVSMGLTAFIQLERLSSTREAIHHSRRQVISLSVWPKIWFHECLVALSYSCSSVVYPGVVSSIPSYNFTQLDATGWWPLMLMLVYAIGEACGRFCVRWRFGLTSQSIAKLFVVRLALVPLVVSCAMGVLFTHDMISLVIVLLSGLSSGYVGTLAIVLVTDCVDPDERSATGMFSSLSINVGLLTGATFALAAVRL</sequence>
<feature type="transmembrane region" description="Helical" evidence="7">
    <location>
        <begin position="126"/>
        <end position="151"/>
    </location>
</feature>
<keyword evidence="4 7" id="KW-0812">Transmembrane</keyword>